<organism evidence="1 2">
    <name type="scientific">Pseudomonas phage KPP25</name>
    <name type="common">Bacteriophage KPP25</name>
    <dbReference type="NCBI Taxonomy" id="1462608"/>
    <lineage>
        <taxon>Viruses</taxon>
        <taxon>Duplodnaviria</taxon>
        <taxon>Heunggongvirae</taxon>
        <taxon>Uroviricota</taxon>
        <taxon>Caudoviricetes</taxon>
        <taxon>Kochitakasuvirus</taxon>
        <taxon>Kochitakasuvirus KPP25</taxon>
    </lineage>
</organism>
<proteinExistence type="predicted"/>
<reference evidence="1 2" key="1">
    <citation type="journal article" date="2014" name="Virus Res.">
        <title>Characterization of a novel Pseudomonas aeruginosa bacteriophage, KPP25, of the family Podoviridae.</title>
        <authorList>
            <person name="Miyata R."/>
            <person name="Yamaguchi K."/>
            <person name="Uchiyama J."/>
            <person name="Shigehisa R."/>
            <person name="Takemura-Uchiyama I."/>
            <person name="Kato S."/>
            <person name="Ujihara T."/>
            <person name="Sakaguchi Y."/>
            <person name="Daibata M."/>
            <person name="Matsuzaki S."/>
        </authorList>
    </citation>
    <scope>NUCLEOTIDE SEQUENCE [LARGE SCALE GENOMIC DNA]</scope>
</reference>
<dbReference type="OrthoDB" id="39016at10239"/>
<dbReference type="GeneID" id="19484844"/>
<dbReference type="Proteomes" id="UP000204527">
    <property type="component" value="Segment"/>
</dbReference>
<organismHost>
    <name type="scientific">Pseudomonas aeruginosa</name>
    <dbReference type="NCBI Taxonomy" id="287"/>
</organismHost>
<dbReference type="KEGG" id="vg:19484844"/>
<keyword evidence="2" id="KW-1185">Reference proteome</keyword>
<dbReference type="EMBL" id="AB910393">
    <property type="protein sequence ID" value="BAO58523.1"/>
    <property type="molecule type" value="Genomic_DNA"/>
</dbReference>
<name>X5IGF9_BPKP2</name>
<protein>
    <submittedName>
        <fullName evidence="1">Uncharacterized protein</fullName>
    </submittedName>
</protein>
<evidence type="ECO:0000313" key="1">
    <source>
        <dbReference type="EMBL" id="BAO58523.1"/>
    </source>
</evidence>
<evidence type="ECO:0000313" key="2">
    <source>
        <dbReference type="Proteomes" id="UP000204527"/>
    </source>
</evidence>
<dbReference type="RefSeq" id="YP_009030583.1">
    <property type="nucleotide sequence ID" value="NC_024123.1"/>
</dbReference>
<sequence>MTPINLYHRHTHSYVSGWKYLDNYTYIGNALVKSPMHKLFEDDESVKYHGVVELPAVQRKHMRRVWKRIGKPVSFGRFVLNALEDYWTGSCQCEHDCCGCFSYAAIANRVNHKKYTVIVQGRRNI</sequence>
<accession>X5IGF9</accession>